<protein>
    <submittedName>
        <fullName evidence="1">Acetoacetate decarboxylase</fullName>
    </submittedName>
</protein>
<dbReference type="Proteomes" id="UP000287830">
    <property type="component" value="Unassembled WGS sequence"/>
</dbReference>
<gene>
    <name evidence="1" type="ORF">OEIGOIKO_07892</name>
</gene>
<dbReference type="Gene3D" id="2.40.400.10">
    <property type="entry name" value="Acetoacetate decarboxylase-like"/>
    <property type="match status" value="1"/>
</dbReference>
<sequence length="193" mass="21049">MRGHLWGGLFATDAAPPLPPDLSPLTARSLAVFVLRYRAGTLRYDELIVGTPARHGRRAGLYVHWIWVDDERSLRGGRRIWGVPKHLAEFRWEGPRVRVTDGQGLVAALRLSAKGPSFPRLPLPMTGFGTLDGARTVFTARFTARPGAASVRVEEWPARLPALRHAGARPGFRAASFTMALPAPTLHLAPPAG</sequence>
<evidence type="ECO:0000313" key="2">
    <source>
        <dbReference type="Proteomes" id="UP000287830"/>
    </source>
</evidence>
<organism evidence="1 2">
    <name type="scientific">Streptomyces chrestomyceticus JCM 4735</name>
    <dbReference type="NCBI Taxonomy" id="1306181"/>
    <lineage>
        <taxon>Bacteria</taxon>
        <taxon>Bacillati</taxon>
        <taxon>Actinomycetota</taxon>
        <taxon>Actinomycetes</taxon>
        <taxon>Kitasatosporales</taxon>
        <taxon>Streptomycetaceae</taxon>
        <taxon>Streptomyces</taxon>
    </lineage>
</organism>
<dbReference type="OrthoDB" id="834556at2"/>
<dbReference type="InterPro" id="IPR010451">
    <property type="entry name" value="Acetoacetate_decarboxylase"/>
</dbReference>
<proteinExistence type="predicted"/>
<evidence type="ECO:0000313" key="1">
    <source>
        <dbReference type="EMBL" id="GCD40035.1"/>
    </source>
</evidence>
<dbReference type="AlphaFoldDB" id="A0A7U9L2X5"/>
<dbReference type="SUPFAM" id="SSF160104">
    <property type="entry name" value="Acetoacetate decarboxylase-like"/>
    <property type="match status" value="1"/>
</dbReference>
<reference evidence="1 2" key="1">
    <citation type="submission" date="2018-11" db="EMBL/GenBank/DDBJ databases">
        <title>Whole genome sequence of Streptomyces chrestomyceticus NBRC 13444(T).</title>
        <authorList>
            <person name="Komaki H."/>
            <person name="Tamura T."/>
        </authorList>
    </citation>
    <scope>NUCLEOTIDE SEQUENCE [LARGE SCALE GENOMIC DNA]</scope>
    <source>
        <strain evidence="1 2">NBRC 13444</strain>
    </source>
</reference>
<comment type="caution">
    <text evidence="1">The sequence shown here is derived from an EMBL/GenBank/DDBJ whole genome shotgun (WGS) entry which is preliminary data.</text>
</comment>
<dbReference type="EMBL" id="BHZC01000001">
    <property type="protein sequence ID" value="GCD40035.1"/>
    <property type="molecule type" value="Genomic_DNA"/>
</dbReference>
<dbReference type="RefSeq" id="WP_125048824.1">
    <property type="nucleotide sequence ID" value="NZ_BHZC01000001.1"/>
</dbReference>
<accession>A0A7U9L2X5</accession>
<dbReference type="Pfam" id="PF06314">
    <property type="entry name" value="ADC"/>
    <property type="match status" value="1"/>
</dbReference>
<dbReference type="GO" id="GO:0016829">
    <property type="term" value="F:lyase activity"/>
    <property type="evidence" value="ECO:0007669"/>
    <property type="project" value="InterPro"/>
</dbReference>
<name>A0A7U9L2X5_9ACTN</name>
<dbReference type="GeneID" id="95626515"/>
<dbReference type="InterPro" id="IPR023375">
    <property type="entry name" value="ADC_dom_sf"/>
</dbReference>